<sequence length="385" mass="42013">MLLEARDRIGGRAYTIDHGGTGLDLGCGYLHSGDINPWTGIAERLGFEILRKAPPWAEDSRHYGARLNLEIDEAWDGFYERLEELEDARLHGDAPDLPCSAAFEAGNRFNEMLNALSGFINGAPWSAVSMIDHARYVDTNENWRVRAGYGRLIHTFGKDLPVQLSTVVQTVRHDGEFLRIDTARGTIDAKKLIVTIPATLLAANALRFAPDLPDKRAAAANLPLGHVTKLFLRMPKLACDLLPEETHVLGRCDNARTGSYLMRLHGSNIAECFFPSDLALDIERGGMVAAADYAMCELGAIYGTRLSQGFEPIAMHGWNADPFSRGGYSYATPGNADDRAILAAPIEDRIYFAGEATSREAFSTAHGAYASGVIAARACLDALRC</sequence>
<proteinExistence type="inferred from homology"/>
<accession>A0A8S8X9S5</accession>
<dbReference type="GO" id="GO:0050361">
    <property type="term" value="F:tryptophan 2-monooxygenase activity"/>
    <property type="evidence" value="ECO:0007669"/>
    <property type="project" value="UniProtKB-EC"/>
</dbReference>
<gene>
    <name evidence="8" type="ORF">TMPK1_10690</name>
</gene>
<dbReference type="SUPFAM" id="SSF51905">
    <property type="entry name" value="FAD/NAD(P)-binding domain"/>
    <property type="match status" value="1"/>
</dbReference>
<keyword evidence="9" id="KW-1185">Reference proteome</keyword>
<dbReference type="Pfam" id="PF01593">
    <property type="entry name" value="Amino_oxidase"/>
    <property type="match status" value="1"/>
</dbReference>
<comment type="similarity">
    <text evidence="2">Belongs to the tryptophan 2-monooxygenase family.</text>
</comment>
<dbReference type="EC" id="1.13.12.3" evidence="3"/>
<dbReference type="AlphaFoldDB" id="A0A8S8X9S5"/>
<dbReference type="GO" id="GO:0009851">
    <property type="term" value="P:auxin biosynthetic process"/>
    <property type="evidence" value="ECO:0007669"/>
    <property type="project" value="UniProtKB-KW"/>
</dbReference>
<protein>
    <recommendedName>
        <fullName evidence="4">Tryptophan 2-monooxygenase</fullName>
        <ecNumber evidence="3">1.13.12.3</ecNumber>
    </recommendedName>
</protein>
<dbReference type="InterPro" id="IPR002937">
    <property type="entry name" value="Amino_oxidase"/>
</dbReference>
<evidence type="ECO:0000313" key="9">
    <source>
        <dbReference type="Proteomes" id="UP000681075"/>
    </source>
</evidence>
<dbReference type="InterPro" id="IPR036188">
    <property type="entry name" value="FAD/NAD-bd_sf"/>
</dbReference>
<evidence type="ECO:0000259" key="7">
    <source>
        <dbReference type="Pfam" id="PF01593"/>
    </source>
</evidence>
<evidence type="ECO:0000256" key="4">
    <source>
        <dbReference type="ARBA" id="ARBA00017871"/>
    </source>
</evidence>
<comment type="catalytic activity">
    <reaction evidence="6">
        <text>L-tryptophan + O2 = indole-3-acetamide + CO2 + H2O</text>
        <dbReference type="Rhea" id="RHEA:16165"/>
        <dbReference type="ChEBI" id="CHEBI:15377"/>
        <dbReference type="ChEBI" id="CHEBI:15379"/>
        <dbReference type="ChEBI" id="CHEBI:16031"/>
        <dbReference type="ChEBI" id="CHEBI:16526"/>
        <dbReference type="ChEBI" id="CHEBI:57912"/>
        <dbReference type="EC" id="1.13.12.3"/>
    </reaction>
</comment>
<evidence type="ECO:0000256" key="6">
    <source>
        <dbReference type="ARBA" id="ARBA00047321"/>
    </source>
</evidence>
<keyword evidence="5" id="KW-0073">Auxin biosynthesis</keyword>
<dbReference type="PANTHER" id="PTHR10742">
    <property type="entry name" value="FLAVIN MONOAMINE OXIDASE"/>
    <property type="match status" value="1"/>
</dbReference>
<evidence type="ECO:0000256" key="2">
    <source>
        <dbReference type="ARBA" id="ARBA00005833"/>
    </source>
</evidence>
<comment type="caution">
    <text evidence="8">The sequence shown here is derived from an EMBL/GenBank/DDBJ whole genome shotgun (WGS) entry which is preliminary data.</text>
</comment>
<dbReference type="PANTHER" id="PTHR10742:SF410">
    <property type="entry name" value="LYSINE-SPECIFIC HISTONE DEMETHYLASE 2"/>
    <property type="match status" value="1"/>
</dbReference>
<dbReference type="EMBL" id="BOPV01000001">
    <property type="protein sequence ID" value="GIL38832.1"/>
    <property type="molecule type" value="Genomic_DNA"/>
</dbReference>
<evidence type="ECO:0000256" key="1">
    <source>
        <dbReference type="ARBA" id="ARBA00004814"/>
    </source>
</evidence>
<dbReference type="Proteomes" id="UP000681075">
    <property type="component" value="Unassembled WGS sequence"/>
</dbReference>
<reference evidence="8" key="1">
    <citation type="submission" date="2021-02" db="EMBL/GenBank/DDBJ databases">
        <title>Genome sequence of Rhodospirillales sp. strain TMPK1 isolated from soil.</title>
        <authorList>
            <person name="Nakai R."/>
            <person name="Kusada H."/>
            <person name="Tamaki H."/>
        </authorList>
    </citation>
    <scope>NUCLEOTIDE SEQUENCE</scope>
    <source>
        <strain evidence="8">TMPK1</strain>
    </source>
</reference>
<organism evidence="8 9">
    <name type="scientific">Roseiterribacter gracilis</name>
    <dbReference type="NCBI Taxonomy" id="2812848"/>
    <lineage>
        <taxon>Bacteria</taxon>
        <taxon>Pseudomonadati</taxon>
        <taxon>Pseudomonadota</taxon>
        <taxon>Alphaproteobacteria</taxon>
        <taxon>Rhodospirillales</taxon>
        <taxon>Roseiterribacteraceae</taxon>
        <taxon>Roseiterribacter</taxon>
    </lineage>
</organism>
<comment type="pathway">
    <text evidence="1">Plant hormone metabolism; auxin biosynthesis.</text>
</comment>
<dbReference type="SUPFAM" id="SSF54373">
    <property type="entry name" value="FAD-linked reductases, C-terminal domain"/>
    <property type="match status" value="1"/>
</dbReference>
<evidence type="ECO:0000256" key="5">
    <source>
        <dbReference type="ARBA" id="ARBA00023070"/>
    </source>
</evidence>
<dbReference type="InterPro" id="IPR050281">
    <property type="entry name" value="Flavin_monoamine_oxidase"/>
</dbReference>
<evidence type="ECO:0000313" key="8">
    <source>
        <dbReference type="EMBL" id="GIL38832.1"/>
    </source>
</evidence>
<feature type="domain" description="Amine oxidase" evidence="7">
    <location>
        <begin position="2"/>
        <end position="380"/>
    </location>
</feature>
<evidence type="ECO:0000256" key="3">
    <source>
        <dbReference type="ARBA" id="ARBA00012535"/>
    </source>
</evidence>
<name>A0A8S8X9S5_9PROT</name>
<dbReference type="Gene3D" id="3.50.50.60">
    <property type="entry name" value="FAD/NAD(P)-binding domain"/>
    <property type="match status" value="1"/>
</dbReference>